<feature type="transmembrane region" description="Helical" evidence="6">
    <location>
        <begin position="46"/>
        <end position="70"/>
    </location>
</feature>
<evidence type="ECO:0000256" key="5">
    <source>
        <dbReference type="ARBA" id="ARBA00023136"/>
    </source>
</evidence>
<dbReference type="OrthoDB" id="9906841at2759"/>
<keyword evidence="5 6" id="KW-0472">Membrane</keyword>
<evidence type="ECO:0000256" key="6">
    <source>
        <dbReference type="SAM" id="Phobius"/>
    </source>
</evidence>
<dbReference type="PANTHER" id="PTHR13999:SF31">
    <property type="entry name" value="IFITM1-RELATED"/>
    <property type="match status" value="1"/>
</dbReference>
<comment type="caution">
    <text evidence="7">The sequence shown here is derived from an EMBL/GenBank/DDBJ whole genome shotgun (WGS) entry which is preliminary data.</text>
</comment>
<accession>A0A4Z2HNN0</accession>
<name>A0A4Z2HNN0_9TELE</name>
<keyword evidence="8" id="KW-1185">Reference proteome</keyword>
<organism evidence="7 8">
    <name type="scientific">Liparis tanakae</name>
    <name type="common">Tanaka's snailfish</name>
    <dbReference type="NCBI Taxonomy" id="230148"/>
    <lineage>
        <taxon>Eukaryota</taxon>
        <taxon>Metazoa</taxon>
        <taxon>Chordata</taxon>
        <taxon>Craniata</taxon>
        <taxon>Vertebrata</taxon>
        <taxon>Euteleostomi</taxon>
        <taxon>Actinopterygii</taxon>
        <taxon>Neopterygii</taxon>
        <taxon>Teleostei</taxon>
        <taxon>Neoteleostei</taxon>
        <taxon>Acanthomorphata</taxon>
        <taxon>Eupercaria</taxon>
        <taxon>Perciformes</taxon>
        <taxon>Cottioidei</taxon>
        <taxon>Cottales</taxon>
        <taxon>Liparidae</taxon>
        <taxon>Liparis</taxon>
    </lineage>
</organism>
<gene>
    <name evidence="7" type="primary">DSA2B</name>
    <name evidence="7" type="ORF">EYF80_022374</name>
</gene>
<evidence type="ECO:0000256" key="3">
    <source>
        <dbReference type="ARBA" id="ARBA00022692"/>
    </source>
</evidence>
<evidence type="ECO:0000313" key="8">
    <source>
        <dbReference type="Proteomes" id="UP000314294"/>
    </source>
</evidence>
<evidence type="ECO:0000256" key="2">
    <source>
        <dbReference type="ARBA" id="ARBA00006843"/>
    </source>
</evidence>
<keyword evidence="4 6" id="KW-1133">Transmembrane helix</keyword>
<evidence type="ECO:0000256" key="4">
    <source>
        <dbReference type="ARBA" id="ARBA00022989"/>
    </source>
</evidence>
<sequence>MHPAGYPTENVQLERSDGYRGAPGGTTVVQYSTVATVAPVAPSDHVVWSICSFIHMNPCCLGLVALIFSIKARDRKVAGDVEGARSYGSTACYLNIAAMVLVFIMILIFIITLSVVLSQVTNPGSYGYRG</sequence>
<dbReference type="GO" id="GO:0005886">
    <property type="term" value="C:plasma membrane"/>
    <property type="evidence" value="ECO:0007669"/>
    <property type="project" value="TreeGrafter"/>
</dbReference>
<protein>
    <submittedName>
        <fullName evidence="7">Dispanin subfamily A member 2b</fullName>
    </submittedName>
</protein>
<evidence type="ECO:0000313" key="7">
    <source>
        <dbReference type="EMBL" id="TNN67428.1"/>
    </source>
</evidence>
<proteinExistence type="inferred from homology"/>
<dbReference type="PANTHER" id="PTHR13999">
    <property type="entry name" value="INTERFERON INDUCIBLE TRANSMEMBRANE PROTEIN"/>
    <property type="match status" value="1"/>
</dbReference>
<dbReference type="AlphaFoldDB" id="A0A4Z2HNN0"/>
<evidence type="ECO:0000256" key="1">
    <source>
        <dbReference type="ARBA" id="ARBA00004370"/>
    </source>
</evidence>
<dbReference type="InterPro" id="IPR051517">
    <property type="entry name" value="IFITM_antiviral_protein"/>
</dbReference>
<keyword evidence="3 6" id="KW-0812">Transmembrane</keyword>
<comment type="similarity">
    <text evidence="2">Belongs to the CD225/Dispanin family.</text>
</comment>
<dbReference type="Pfam" id="PF04505">
    <property type="entry name" value="CD225"/>
    <property type="match status" value="1"/>
</dbReference>
<dbReference type="Proteomes" id="UP000314294">
    <property type="component" value="Unassembled WGS sequence"/>
</dbReference>
<feature type="transmembrane region" description="Helical" evidence="6">
    <location>
        <begin position="91"/>
        <end position="117"/>
    </location>
</feature>
<reference evidence="7 8" key="1">
    <citation type="submission" date="2019-03" db="EMBL/GenBank/DDBJ databases">
        <title>First draft genome of Liparis tanakae, snailfish: a comprehensive survey of snailfish specific genes.</title>
        <authorList>
            <person name="Kim W."/>
            <person name="Song I."/>
            <person name="Jeong J.-H."/>
            <person name="Kim D."/>
            <person name="Kim S."/>
            <person name="Ryu S."/>
            <person name="Song J.Y."/>
            <person name="Lee S.K."/>
        </authorList>
    </citation>
    <scope>NUCLEOTIDE SEQUENCE [LARGE SCALE GENOMIC DNA]</scope>
    <source>
        <tissue evidence="7">Muscle</tissue>
    </source>
</reference>
<comment type="subcellular location">
    <subcellularLocation>
        <location evidence="1">Membrane</location>
    </subcellularLocation>
</comment>
<dbReference type="InterPro" id="IPR007593">
    <property type="entry name" value="CD225/Dispanin_fam"/>
</dbReference>
<dbReference type="EMBL" id="SRLO01000204">
    <property type="protein sequence ID" value="TNN67428.1"/>
    <property type="molecule type" value="Genomic_DNA"/>
</dbReference>